<evidence type="ECO:0000256" key="7">
    <source>
        <dbReference type="ARBA" id="ARBA00022741"/>
    </source>
</evidence>
<dbReference type="InterPro" id="IPR004101">
    <property type="entry name" value="Mur_ligase_C"/>
</dbReference>
<evidence type="ECO:0000259" key="17">
    <source>
        <dbReference type="Pfam" id="PF08245"/>
    </source>
</evidence>
<comment type="catalytic activity">
    <reaction evidence="13">
        <text>UDP-N-acetyl-alpha-D-muramate + L-alanine + ATP = UDP-N-acetyl-alpha-D-muramoyl-L-alanine + ADP + phosphate + H(+)</text>
        <dbReference type="Rhea" id="RHEA:23372"/>
        <dbReference type="ChEBI" id="CHEBI:15378"/>
        <dbReference type="ChEBI" id="CHEBI:30616"/>
        <dbReference type="ChEBI" id="CHEBI:43474"/>
        <dbReference type="ChEBI" id="CHEBI:57972"/>
        <dbReference type="ChEBI" id="CHEBI:70757"/>
        <dbReference type="ChEBI" id="CHEBI:83898"/>
        <dbReference type="ChEBI" id="CHEBI:456216"/>
        <dbReference type="EC" id="6.3.2.8"/>
    </reaction>
</comment>
<dbReference type="SUPFAM" id="SSF53623">
    <property type="entry name" value="MurD-like peptide ligases, catalytic domain"/>
    <property type="match status" value="1"/>
</dbReference>
<keyword evidence="4" id="KW-0963">Cytoplasm</keyword>
<evidence type="ECO:0000256" key="6">
    <source>
        <dbReference type="ARBA" id="ARBA00022618"/>
    </source>
</evidence>
<comment type="caution">
    <text evidence="18">The sequence shown here is derived from an EMBL/GenBank/DDBJ whole genome shotgun (WGS) entry which is preliminary data.</text>
</comment>
<dbReference type="GO" id="GO:0008360">
    <property type="term" value="P:regulation of cell shape"/>
    <property type="evidence" value="ECO:0007669"/>
    <property type="project" value="UniProtKB-KW"/>
</dbReference>
<dbReference type="GO" id="GO:0005737">
    <property type="term" value="C:cytoplasm"/>
    <property type="evidence" value="ECO:0007669"/>
    <property type="project" value="UniProtKB-SubCell"/>
</dbReference>
<evidence type="ECO:0000313" key="19">
    <source>
        <dbReference type="Proteomes" id="UP000251135"/>
    </source>
</evidence>
<keyword evidence="9" id="KW-0133">Cell shape</keyword>
<keyword evidence="8" id="KW-0067">ATP-binding</keyword>
<keyword evidence="6" id="KW-0132">Cell division</keyword>
<evidence type="ECO:0000256" key="9">
    <source>
        <dbReference type="ARBA" id="ARBA00022960"/>
    </source>
</evidence>
<evidence type="ECO:0000313" key="18">
    <source>
        <dbReference type="EMBL" id="PUE64348.1"/>
    </source>
</evidence>
<evidence type="ECO:0000256" key="8">
    <source>
        <dbReference type="ARBA" id="ARBA00022840"/>
    </source>
</evidence>
<name>A0A363CZ27_9BACT</name>
<dbReference type="GO" id="GO:0009252">
    <property type="term" value="P:peptidoglycan biosynthetic process"/>
    <property type="evidence" value="ECO:0007669"/>
    <property type="project" value="UniProtKB-UniRule"/>
</dbReference>
<evidence type="ECO:0000256" key="4">
    <source>
        <dbReference type="ARBA" id="ARBA00022490"/>
    </source>
</evidence>
<evidence type="ECO:0000256" key="13">
    <source>
        <dbReference type="ARBA" id="ARBA00047833"/>
    </source>
</evidence>
<dbReference type="InterPro" id="IPR050061">
    <property type="entry name" value="MurCDEF_pg_biosynth"/>
</dbReference>
<feature type="domain" description="Mur ligase central" evidence="17">
    <location>
        <begin position="106"/>
        <end position="217"/>
    </location>
</feature>
<evidence type="ECO:0000256" key="3">
    <source>
        <dbReference type="ARBA" id="ARBA00012211"/>
    </source>
</evidence>
<dbReference type="UniPathway" id="UPA00219"/>
<dbReference type="InterPro" id="IPR000713">
    <property type="entry name" value="Mur_ligase_N"/>
</dbReference>
<evidence type="ECO:0000256" key="14">
    <source>
        <dbReference type="NCBIfam" id="TIGR01082"/>
    </source>
</evidence>
<dbReference type="Pfam" id="PF01225">
    <property type="entry name" value="Mur_ligase"/>
    <property type="match status" value="1"/>
</dbReference>
<dbReference type="EMBL" id="MUXE01000008">
    <property type="protein sequence ID" value="PUE64348.1"/>
    <property type="molecule type" value="Genomic_DNA"/>
</dbReference>
<dbReference type="GO" id="GO:0005524">
    <property type="term" value="F:ATP binding"/>
    <property type="evidence" value="ECO:0007669"/>
    <property type="project" value="UniProtKB-KW"/>
</dbReference>
<protein>
    <recommendedName>
        <fullName evidence="3 14">UDP-N-acetylmuramate--L-alanine ligase</fullName>
        <ecNumber evidence="3 14">6.3.2.8</ecNumber>
    </recommendedName>
</protein>
<dbReference type="InterPro" id="IPR013221">
    <property type="entry name" value="Mur_ligase_cen"/>
</dbReference>
<gene>
    <name evidence="18" type="ORF">B0174_06925</name>
</gene>
<keyword evidence="5 18" id="KW-0436">Ligase</keyword>
<dbReference type="InterPro" id="IPR036565">
    <property type="entry name" value="Mur-like_cat_sf"/>
</dbReference>
<dbReference type="InterPro" id="IPR005758">
    <property type="entry name" value="UDP-N-AcMur_Ala_ligase_MurC"/>
</dbReference>
<evidence type="ECO:0000256" key="11">
    <source>
        <dbReference type="ARBA" id="ARBA00023306"/>
    </source>
</evidence>
<dbReference type="Proteomes" id="UP000251135">
    <property type="component" value="Unassembled WGS sequence"/>
</dbReference>
<evidence type="ECO:0000256" key="1">
    <source>
        <dbReference type="ARBA" id="ARBA00004496"/>
    </source>
</evidence>
<evidence type="ECO:0000256" key="2">
    <source>
        <dbReference type="ARBA" id="ARBA00004752"/>
    </source>
</evidence>
<dbReference type="Pfam" id="PF08245">
    <property type="entry name" value="Mur_ligase_M"/>
    <property type="match status" value="1"/>
</dbReference>
<dbReference type="OrthoDB" id="9804126at2"/>
<proteinExistence type="predicted"/>
<dbReference type="InterPro" id="IPR036615">
    <property type="entry name" value="Mur_ligase_C_dom_sf"/>
</dbReference>
<evidence type="ECO:0000259" key="16">
    <source>
        <dbReference type="Pfam" id="PF02875"/>
    </source>
</evidence>
<evidence type="ECO:0000259" key="15">
    <source>
        <dbReference type="Pfam" id="PF01225"/>
    </source>
</evidence>
<reference evidence="18 19" key="1">
    <citation type="submission" date="2017-02" db="EMBL/GenBank/DDBJ databases">
        <title>Arcobacter caeni sp. nov, a new Arcobacter species isolated from reclaimed water.</title>
        <authorList>
            <person name="Figueras M.J."/>
            <person name="Perez-Cataluna A."/>
            <person name="Salas-Masso N."/>
        </authorList>
    </citation>
    <scope>NUCLEOTIDE SEQUENCE [LARGE SCALE GENOMIC DNA]</scope>
    <source>
        <strain evidence="18 19">RW17-10</strain>
    </source>
</reference>
<keyword evidence="19" id="KW-1185">Reference proteome</keyword>
<dbReference type="Pfam" id="PF02875">
    <property type="entry name" value="Mur_ligase_C"/>
    <property type="match status" value="1"/>
</dbReference>
<keyword evidence="11" id="KW-0131">Cell cycle</keyword>
<evidence type="ECO:0000256" key="12">
    <source>
        <dbReference type="ARBA" id="ARBA00023316"/>
    </source>
</evidence>
<dbReference type="SUPFAM" id="SSF53244">
    <property type="entry name" value="MurD-like peptide ligases, peptide-binding domain"/>
    <property type="match status" value="1"/>
</dbReference>
<dbReference type="Gene3D" id="3.40.1190.10">
    <property type="entry name" value="Mur-like, catalytic domain"/>
    <property type="match status" value="1"/>
</dbReference>
<evidence type="ECO:0000256" key="10">
    <source>
        <dbReference type="ARBA" id="ARBA00022984"/>
    </source>
</evidence>
<dbReference type="RefSeq" id="WP_108559041.1">
    <property type="nucleotide sequence ID" value="NZ_MUXE01000008.1"/>
</dbReference>
<dbReference type="Gene3D" id="3.40.50.720">
    <property type="entry name" value="NAD(P)-binding Rossmann-like Domain"/>
    <property type="match status" value="1"/>
</dbReference>
<dbReference type="GO" id="GO:0051301">
    <property type="term" value="P:cell division"/>
    <property type="evidence" value="ECO:0007669"/>
    <property type="project" value="UniProtKB-KW"/>
</dbReference>
<feature type="domain" description="Mur ligase C-terminal" evidence="16">
    <location>
        <begin position="293"/>
        <end position="374"/>
    </location>
</feature>
<dbReference type="EC" id="6.3.2.8" evidence="3 14"/>
<comment type="pathway">
    <text evidence="2">Cell wall biogenesis; peptidoglycan biosynthesis.</text>
</comment>
<keyword evidence="10" id="KW-0573">Peptidoglycan synthesis</keyword>
<organism evidence="18 19">
    <name type="scientific">Arcobacter caeni</name>
    <dbReference type="NCBI Taxonomy" id="1912877"/>
    <lineage>
        <taxon>Bacteria</taxon>
        <taxon>Pseudomonadati</taxon>
        <taxon>Campylobacterota</taxon>
        <taxon>Epsilonproteobacteria</taxon>
        <taxon>Campylobacterales</taxon>
        <taxon>Arcobacteraceae</taxon>
        <taxon>Arcobacter</taxon>
    </lineage>
</organism>
<dbReference type="Gene3D" id="3.90.190.20">
    <property type="entry name" value="Mur ligase, C-terminal domain"/>
    <property type="match status" value="1"/>
</dbReference>
<dbReference type="AlphaFoldDB" id="A0A363CZ27"/>
<dbReference type="GO" id="GO:0008763">
    <property type="term" value="F:UDP-N-acetylmuramate-L-alanine ligase activity"/>
    <property type="evidence" value="ECO:0007669"/>
    <property type="project" value="UniProtKB-UniRule"/>
</dbReference>
<sequence length="435" mass="49175">MKVHFIGIGGIGLSALARFLNFDGHEISGSDVKSSPITKELEKEGIKISCPQEAKNIKDEFDIVIYSAAVTDENPELMESRLKQIRTLSRKEALPIILDDKKNYCVAGAHGKSTTTAILASILQSSALIGAISKDFGSNFRYVNDLVAFEADESDASFLLSNPYCSIVTNAEPEHMEYYNYDYEKFFQAYETFINLGEKIVINAEDEYLQKLNINEKAVKLYPSIDIKNITYILKDNQPYTKFELLDLGYFEVWGFGYHIAIDASLAILAALNELDIESIRKNISSYKGIKKRFDVVQSNEDFVVIDDYAHHPTEIKATMNAVLEYDKLKKMSKKVVIWQPHKYSRTIDNLEGFKKCFDGCDELVILPIWTVAGEKKVEIDFVKEFAKYNPIFAHSIQTTQGKIQLISDNKVIKVYENGLVVGVGAGDITYQLRH</sequence>
<dbReference type="GO" id="GO:0071555">
    <property type="term" value="P:cell wall organization"/>
    <property type="evidence" value="ECO:0007669"/>
    <property type="project" value="UniProtKB-KW"/>
</dbReference>
<keyword evidence="12" id="KW-0961">Cell wall biogenesis/degradation</keyword>
<keyword evidence="7" id="KW-0547">Nucleotide-binding</keyword>
<dbReference type="NCBIfam" id="TIGR01082">
    <property type="entry name" value="murC"/>
    <property type="match status" value="1"/>
</dbReference>
<dbReference type="SUPFAM" id="SSF51984">
    <property type="entry name" value="MurCD N-terminal domain"/>
    <property type="match status" value="1"/>
</dbReference>
<dbReference type="PANTHER" id="PTHR43445">
    <property type="entry name" value="UDP-N-ACETYLMURAMATE--L-ALANINE LIGASE-RELATED"/>
    <property type="match status" value="1"/>
</dbReference>
<accession>A0A363CZ27</accession>
<dbReference type="PANTHER" id="PTHR43445:SF3">
    <property type="entry name" value="UDP-N-ACETYLMURAMATE--L-ALANINE LIGASE"/>
    <property type="match status" value="1"/>
</dbReference>
<evidence type="ECO:0000256" key="5">
    <source>
        <dbReference type="ARBA" id="ARBA00022598"/>
    </source>
</evidence>
<feature type="domain" description="Mur ligase N-terminal catalytic" evidence="15">
    <location>
        <begin position="2"/>
        <end position="100"/>
    </location>
</feature>
<comment type="subcellular location">
    <subcellularLocation>
        <location evidence="1">Cytoplasm</location>
    </subcellularLocation>
</comment>